<dbReference type="KEGG" id="skn:SKUN_00850"/>
<proteinExistence type="inferred from homology"/>
<feature type="domain" description="Transketolase-like pyrimidine-binding" evidence="10">
    <location>
        <begin position="353"/>
        <end position="524"/>
    </location>
</feature>
<dbReference type="STRING" id="273035.SKUN_00850"/>
<dbReference type="InterPro" id="IPR009014">
    <property type="entry name" value="Transketo_C/PFOR_II"/>
</dbReference>
<dbReference type="GO" id="GO:0004802">
    <property type="term" value="F:transketolase activity"/>
    <property type="evidence" value="ECO:0007669"/>
    <property type="project" value="UniProtKB-EC"/>
</dbReference>
<comment type="similarity">
    <text evidence="3">Belongs to the transketolase family.</text>
</comment>
<dbReference type="OrthoDB" id="8732661at2"/>
<evidence type="ECO:0000256" key="5">
    <source>
        <dbReference type="ARBA" id="ARBA00022679"/>
    </source>
</evidence>
<dbReference type="InterPro" id="IPR055152">
    <property type="entry name" value="Transketolase-like_C_2"/>
</dbReference>
<evidence type="ECO:0000259" key="10">
    <source>
        <dbReference type="SMART" id="SM00861"/>
    </source>
</evidence>
<keyword evidence="5" id="KW-0808">Transferase</keyword>
<evidence type="ECO:0000313" key="12">
    <source>
        <dbReference type="Proteomes" id="UP000062963"/>
    </source>
</evidence>
<dbReference type="RefSeq" id="WP_053390943.1">
    <property type="nucleotide sequence ID" value="NZ_CP010899.1"/>
</dbReference>
<dbReference type="Gene3D" id="3.40.50.970">
    <property type="match status" value="2"/>
</dbReference>
<evidence type="ECO:0000256" key="1">
    <source>
        <dbReference type="ARBA" id="ARBA00001946"/>
    </source>
</evidence>
<dbReference type="PATRIC" id="fig|273035.7.peg.1034"/>
<protein>
    <recommendedName>
        <fullName evidence="4">transketolase</fullName>
        <ecNumber evidence="4">2.2.1.1</ecNumber>
    </recommendedName>
</protein>
<dbReference type="InterPro" id="IPR029061">
    <property type="entry name" value="THDP-binding"/>
</dbReference>
<evidence type="ECO:0000256" key="7">
    <source>
        <dbReference type="ARBA" id="ARBA00022842"/>
    </source>
</evidence>
<name>A0A0K2JGP0_SPIKU</name>
<dbReference type="GO" id="GO:0046872">
    <property type="term" value="F:metal ion binding"/>
    <property type="evidence" value="ECO:0007669"/>
    <property type="project" value="UniProtKB-KW"/>
</dbReference>
<evidence type="ECO:0000256" key="4">
    <source>
        <dbReference type="ARBA" id="ARBA00013152"/>
    </source>
</evidence>
<reference evidence="11 12" key="1">
    <citation type="journal article" date="2015" name="Genome Announc.">
        <title>Complete Genome Sequence of Spiroplasma kunkelii Strain CR2-3x, Causal Agent of Corn Stunt Disease in Zea mays L.</title>
        <authorList>
            <person name="Davis R.E."/>
            <person name="Shao J."/>
            <person name="Dally E.L."/>
            <person name="Zhao Y."/>
            <person name="Gasparich G.E."/>
            <person name="Gaynor B.J."/>
            <person name="Athey J.C."/>
            <person name="Harrison N.A."/>
            <person name="Donofrio N."/>
        </authorList>
    </citation>
    <scope>NUCLEOTIDE SEQUENCE [LARGE SCALE GENOMIC DNA]</scope>
    <source>
        <strain evidence="11 12">CR2-3x</strain>
    </source>
</reference>
<dbReference type="CDD" id="cd02012">
    <property type="entry name" value="TPP_TK"/>
    <property type="match status" value="1"/>
</dbReference>
<dbReference type="GO" id="GO:0006098">
    <property type="term" value="P:pentose-phosphate shunt"/>
    <property type="evidence" value="ECO:0007669"/>
    <property type="project" value="TreeGrafter"/>
</dbReference>
<dbReference type="SMART" id="SM00861">
    <property type="entry name" value="Transket_pyr"/>
    <property type="match status" value="1"/>
</dbReference>
<dbReference type="Gene3D" id="3.40.50.920">
    <property type="match status" value="1"/>
</dbReference>
<evidence type="ECO:0000313" key="11">
    <source>
        <dbReference type="EMBL" id="ALA97740.1"/>
    </source>
</evidence>
<comment type="catalytic activity">
    <reaction evidence="9">
        <text>D-sedoheptulose 7-phosphate + D-glyceraldehyde 3-phosphate = aldehydo-D-ribose 5-phosphate + D-xylulose 5-phosphate</text>
        <dbReference type="Rhea" id="RHEA:10508"/>
        <dbReference type="ChEBI" id="CHEBI:57483"/>
        <dbReference type="ChEBI" id="CHEBI:57737"/>
        <dbReference type="ChEBI" id="CHEBI:58273"/>
        <dbReference type="ChEBI" id="CHEBI:59776"/>
        <dbReference type="EC" id="2.2.1.1"/>
    </reaction>
</comment>
<dbReference type="FunFam" id="3.40.50.970:FF:000004">
    <property type="entry name" value="Transketolase"/>
    <property type="match status" value="1"/>
</dbReference>
<dbReference type="Pfam" id="PF22613">
    <property type="entry name" value="Transketolase_C_1"/>
    <property type="match status" value="1"/>
</dbReference>
<dbReference type="Proteomes" id="UP000062963">
    <property type="component" value="Chromosome"/>
</dbReference>
<dbReference type="SUPFAM" id="SSF52922">
    <property type="entry name" value="TK C-terminal domain-like"/>
    <property type="match status" value="1"/>
</dbReference>
<dbReference type="SUPFAM" id="SSF52518">
    <property type="entry name" value="Thiamin diphosphate-binding fold (THDP-binding)"/>
    <property type="match status" value="2"/>
</dbReference>
<evidence type="ECO:0000256" key="8">
    <source>
        <dbReference type="ARBA" id="ARBA00023052"/>
    </source>
</evidence>
<evidence type="ECO:0000256" key="2">
    <source>
        <dbReference type="ARBA" id="ARBA00001964"/>
    </source>
</evidence>
<dbReference type="PANTHER" id="PTHR43522">
    <property type="entry name" value="TRANSKETOLASE"/>
    <property type="match status" value="1"/>
</dbReference>
<keyword evidence="8" id="KW-0786">Thiamine pyrophosphate</keyword>
<dbReference type="EC" id="2.2.1.1" evidence="4"/>
<dbReference type="CDD" id="cd07033">
    <property type="entry name" value="TPP_PYR_DXS_TK_like"/>
    <property type="match status" value="1"/>
</dbReference>
<keyword evidence="7" id="KW-0460">Magnesium</keyword>
<dbReference type="AlphaFoldDB" id="A0A0K2JGP0"/>
<comment type="cofactor">
    <cofactor evidence="1">
        <name>Mg(2+)</name>
        <dbReference type="ChEBI" id="CHEBI:18420"/>
    </cofactor>
</comment>
<dbReference type="InterPro" id="IPR033247">
    <property type="entry name" value="Transketolase_fam"/>
</dbReference>
<dbReference type="GO" id="GO:0005829">
    <property type="term" value="C:cytosol"/>
    <property type="evidence" value="ECO:0007669"/>
    <property type="project" value="TreeGrafter"/>
</dbReference>
<dbReference type="PANTHER" id="PTHR43522:SF2">
    <property type="entry name" value="TRANSKETOLASE 1-RELATED"/>
    <property type="match status" value="1"/>
</dbReference>
<evidence type="ECO:0000256" key="9">
    <source>
        <dbReference type="ARBA" id="ARBA00049473"/>
    </source>
</evidence>
<organism evidence="11 12">
    <name type="scientific">Spiroplasma kunkelii CR2-3x</name>
    <dbReference type="NCBI Taxonomy" id="273035"/>
    <lineage>
        <taxon>Bacteria</taxon>
        <taxon>Bacillati</taxon>
        <taxon>Mycoplasmatota</taxon>
        <taxon>Mollicutes</taxon>
        <taxon>Entomoplasmatales</taxon>
        <taxon>Spiroplasmataceae</taxon>
        <taxon>Spiroplasma</taxon>
    </lineage>
</organism>
<dbReference type="Pfam" id="PF00456">
    <property type="entry name" value="Transketolase_N"/>
    <property type="match status" value="1"/>
</dbReference>
<accession>A0A0K2JGP0</accession>
<dbReference type="Pfam" id="PF02779">
    <property type="entry name" value="Transket_pyr"/>
    <property type="match status" value="1"/>
</dbReference>
<dbReference type="EMBL" id="CP010899">
    <property type="protein sequence ID" value="ALA97740.1"/>
    <property type="molecule type" value="Genomic_DNA"/>
</dbReference>
<keyword evidence="6" id="KW-0479">Metal-binding</keyword>
<dbReference type="InterPro" id="IPR005474">
    <property type="entry name" value="Transketolase_N"/>
</dbReference>
<evidence type="ECO:0000256" key="6">
    <source>
        <dbReference type="ARBA" id="ARBA00022723"/>
    </source>
</evidence>
<keyword evidence="12" id="KW-1185">Reference proteome</keyword>
<evidence type="ECO:0000256" key="3">
    <source>
        <dbReference type="ARBA" id="ARBA00007131"/>
    </source>
</evidence>
<dbReference type="InterPro" id="IPR005475">
    <property type="entry name" value="Transketolase-like_Pyr-bd"/>
</dbReference>
<gene>
    <name evidence="11" type="primary">tktA</name>
    <name evidence="11" type="ORF">SKUN_00850</name>
</gene>
<comment type="cofactor">
    <cofactor evidence="2">
        <name>thiamine diphosphate</name>
        <dbReference type="ChEBI" id="CHEBI:58937"/>
    </cofactor>
</comment>
<sequence>MKSKNNNIETKSLSNLRILGLDPIIYNKTGHPGIVLSAAPLMQAIYLNNLIANPAVPDWINRDRFVLSPGHASTLQYAILHLADYNLTIDDLKNYRHINSKTPAHPEYGVTPGVDNSSGPLGQGVGYGVGIALAEQHLAAKFNKPDYKIIDHYTYVLCSDGDLQEGGAIEAIQLAGVWKLNKLIMLYDSNDCQLDTKCDDVLKIDYQRFFEAQNWNYIRIENADEDLPAIQKAIEQAQKSDKPTLIECKTIIGYGHPKQGSPMHSSPFTPEEMEQVKAFYDFNHPQFYVDNDVKKHWQDTFAKRGATKYEEWKKKITSYKAAFPKEYEELFVIPSVDLKAFEALLTTDKDKKAGTRIIMGDVFKYYQQKCLNNMFGGSADLGTATKIIGYNGSWTTSTPQNNNVHFGVREFAAGTISIGVELHQGLKGFNSTFLIFADYMKPCIRMACIQNLPVIFAFSHDSIGVGFDGKSHQPVEQLAMLRNCPNLNVFRPADIKEAIGCLKASVEAKSAPSALILSRQDTPYQLAETCWEQTLKGGYIVVAEDETKPLEAIIIATGTELAPAIVAAKTIKKNIRVVSMPSVELFEQQSKEYREKIVPNNITKVIAIEFSNDYVWYKFVGKTGLMLGVDDYGLSGSADAVIKYKQLDQTSIINRITAYLGE</sequence>